<evidence type="ECO:0000256" key="5">
    <source>
        <dbReference type="SAM" id="MobiDB-lite"/>
    </source>
</evidence>
<evidence type="ECO:0000256" key="4">
    <source>
        <dbReference type="ARBA" id="ARBA00023002"/>
    </source>
</evidence>
<feature type="region of interest" description="Disordered" evidence="5">
    <location>
        <begin position="638"/>
        <end position="680"/>
    </location>
</feature>
<feature type="compositionally biased region" description="Polar residues" evidence="5">
    <location>
        <begin position="521"/>
        <end position="537"/>
    </location>
</feature>
<evidence type="ECO:0000256" key="3">
    <source>
        <dbReference type="ARBA" id="ARBA00022827"/>
    </source>
</evidence>
<dbReference type="Pfam" id="PF00743">
    <property type="entry name" value="FMO-like"/>
    <property type="match status" value="2"/>
</dbReference>
<reference evidence="6 7" key="1">
    <citation type="submission" date="2016-06" db="EMBL/GenBank/DDBJ databases">
        <title>Evolution of pathogenesis and genome organization in the Tremellales.</title>
        <authorList>
            <person name="Cuomo C."/>
            <person name="Litvintseva A."/>
            <person name="Heitman J."/>
            <person name="Chen Y."/>
            <person name="Sun S."/>
            <person name="Springer D."/>
            <person name="Dromer F."/>
            <person name="Young S."/>
            <person name="Zeng Q."/>
            <person name="Chapman S."/>
            <person name="Gujja S."/>
            <person name="Saif S."/>
            <person name="Birren B."/>
        </authorList>
    </citation>
    <scope>NUCLEOTIDE SEQUENCE [LARGE SCALE GENOMIC DNA]</scope>
    <source>
        <strain evidence="6 7">ATCC 28783</strain>
    </source>
</reference>
<feature type="compositionally biased region" description="Polar residues" evidence="5">
    <location>
        <begin position="490"/>
        <end position="502"/>
    </location>
</feature>
<gene>
    <name evidence="6" type="ORF">M231_00847</name>
</gene>
<name>A0A4Q1BUX4_TREME</name>
<evidence type="ECO:0000256" key="1">
    <source>
        <dbReference type="ARBA" id="ARBA00009183"/>
    </source>
</evidence>
<dbReference type="SUPFAM" id="SSF51905">
    <property type="entry name" value="FAD/NAD(P)-binding domain"/>
    <property type="match status" value="1"/>
</dbReference>
<dbReference type="InterPro" id="IPR050346">
    <property type="entry name" value="FMO-like"/>
</dbReference>
<keyword evidence="7" id="KW-1185">Reference proteome</keyword>
<sequence>MTHKRIAIIGAGASGLTSIKQLIDTFQRVGRSVDVVCYESKEDVGGVWLSDDVPKKYLRKDIHQNDQDSIIVYPPIGTDPSPMYHGLRTNLPYDLMAYRDHLFPPDTTTFPDRKTILNYLQSYASTFSLYQHIQFQTRVTRLYLSPKSTDSDNVRRWTIQTNNLKTFTTSIDTFDHVVLSNGHYAEGYIPSIPGLSSFPGKIIHSRYYLDPEEFRGKNVMVVGSFASGSDLSRQIASLNLPSSHLPNSSQINQQTYSSSSTDPSSSSNIPSTSPTDKRSAATLASSTSWMTQFDQPTSGNDITTGDEKYTKVYLSASSQTQYSNTPDQPWTPFIKFVPLIKSISPSTTNHTKGIINLQDDQQISDVDVIIFATGYYFSLPFCKTTDEPWISNGILKSYIDDGERENGWKDEIGGLKGLKMEGLDELLLFLKNDNSIAFPVLQYQIVPFPFAEIQARLFSFLWSDQLPDFSKHPELPPNPSNPYSQSSNSTLHSKSVPSSSLNTAHSAHFSTTSTDKGPHSVSGTNDVKSLDSNNDSAPISGPDNIKDPDFVGTSGLDGHAVASHEDKTAETDLEGSKLMTGLHPSRTNQPIEEKQDAQIRKVVTMRQKLVFGAPYEWTYSEFLMRLMDEAEDRLAKLEQGRKVGSHEDLEGMEKKERNGVERQEGEGNERGKGREEVEKKELDGWRKVEIWRRERREEIAQGLRKKLLGY</sequence>
<proteinExistence type="inferred from homology"/>
<organism evidence="6 7">
    <name type="scientific">Tremella mesenterica</name>
    <name type="common">Jelly fungus</name>
    <dbReference type="NCBI Taxonomy" id="5217"/>
    <lineage>
        <taxon>Eukaryota</taxon>
        <taxon>Fungi</taxon>
        <taxon>Dikarya</taxon>
        <taxon>Basidiomycota</taxon>
        <taxon>Agaricomycotina</taxon>
        <taxon>Tremellomycetes</taxon>
        <taxon>Tremellales</taxon>
        <taxon>Tremellaceae</taxon>
        <taxon>Tremella</taxon>
    </lineage>
</organism>
<keyword evidence="4" id="KW-0560">Oxidoreductase</keyword>
<dbReference type="FunCoup" id="A0A4Q1BUX4">
    <property type="interactions" value="23"/>
</dbReference>
<feature type="compositionally biased region" description="Low complexity" evidence="5">
    <location>
        <begin position="257"/>
        <end position="274"/>
    </location>
</feature>
<feature type="compositionally biased region" description="Low complexity" evidence="5">
    <location>
        <begin position="503"/>
        <end position="514"/>
    </location>
</feature>
<feature type="region of interest" description="Disordered" evidence="5">
    <location>
        <begin position="242"/>
        <end position="281"/>
    </location>
</feature>
<keyword evidence="3" id="KW-0274">FAD</keyword>
<dbReference type="GO" id="GO:0050660">
    <property type="term" value="F:flavin adenine dinucleotide binding"/>
    <property type="evidence" value="ECO:0007669"/>
    <property type="project" value="InterPro"/>
</dbReference>
<keyword evidence="2" id="KW-0285">Flavoprotein</keyword>
<dbReference type="EMBL" id="SDIL01000005">
    <property type="protein sequence ID" value="RXK41848.1"/>
    <property type="molecule type" value="Genomic_DNA"/>
</dbReference>
<dbReference type="InterPro" id="IPR036188">
    <property type="entry name" value="FAD/NAD-bd_sf"/>
</dbReference>
<evidence type="ECO:0000313" key="7">
    <source>
        <dbReference type="Proteomes" id="UP000289152"/>
    </source>
</evidence>
<protein>
    <submittedName>
        <fullName evidence="6">Uncharacterized protein</fullName>
    </submittedName>
</protein>
<evidence type="ECO:0000256" key="2">
    <source>
        <dbReference type="ARBA" id="ARBA00022630"/>
    </source>
</evidence>
<dbReference type="Proteomes" id="UP000289152">
    <property type="component" value="Unassembled WGS sequence"/>
</dbReference>
<dbReference type="InterPro" id="IPR020946">
    <property type="entry name" value="Flavin_mOase-like"/>
</dbReference>
<dbReference type="Gene3D" id="3.50.50.60">
    <property type="entry name" value="FAD/NAD(P)-binding domain"/>
    <property type="match status" value="2"/>
</dbReference>
<comment type="caution">
    <text evidence="6">The sequence shown here is derived from an EMBL/GenBank/DDBJ whole genome shotgun (WGS) entry which is preliminary data.</text>
</comment>
<dbReference type="VEuPathDB" id="FungiDB:TREMEDRAFT_13077"/>
<comment type="similarity">
    <text evidence="1">Belongs to the FMO family.</text>
</comment>
<dbReference type="GO" id="GO:0004499">
    <property type="term" value="F:N,N-dimethylaniline monooxygenase activity"/>
    <property type="evidence" value="ECO:0007669"/>
    <property type="project" value="InterPro"/>
</dbReference>
<feature type="region of interest" description="Disordered" evidence="5">
    <location>
        <begin position="471"/>
        <end position="594"/>
    </location>
</feature>
<dbReference type="AlphaFoldDB" id="A0A4Q1BUX4"/>
<dbReference type="OrthoDB" id="66881at2759"/>
<accession>A0A4Q1BUX4</accession>
<evidence type="ECO:0000313" key="6">
    <source>
        <dbReference type="EMBL" id="RXK41848.1"/>
    </source>
</evidence>
<dbReference type="PANTHER" id="PTHR23023">
    <property type="entry name" value="DIMETHYLANILINE MONOOXYGENASE"/>
    <property type="match status" value="1"/>
</dbReference>
<dbReference type="GO" id="GO:0050661">
    <property type="term" value="F:NADP binding"/>
    <property type="evidence" value="ECO:0007669"/>
    <property type="project" value="InterPro"/>
</dbReference>
<dbReference type="InParanoid" id="A0A4Q1BUX4"/>